<dbReference type="FunFam" id="1.10.3380.10:FF:000001">
    <property type="entry name" value="U5 small nuclear ribonucleoprotein helicase"/>
    <property type="match status" value="1"/>
</dbReference>
<gene>
    <name evidence="13" type="ORF">PSNMU_V1.4_AUG-EV-PASAV3_0039080</name>
</gene>
<dbReference type="FunFam" id="2.60.40.150:FF:000004">
    <property type="entry name" value="RNA helicase, activating signal cointegrator 1"/>
    <property type="match status" value="1"/>
</dbReference>
<dbReference type="GO" id="GO:0005524">
    <property type="term" value="F:ATP binding"/>
    <property type="evidence" value="ECO:0007669"/>
    <property type="project" value="UniProtKB-KW"/>
</dbReference>
<dbReference type="FunFam" id="1.10.150.20:FF:000013">
    <property type="entry name" value="U5 small nuclear ribonucleoprotein kDa helicase"/>
    <property type="match status" value="1"/>
</dbReference>
<dbReference type="Pfam" id="PF00271">
    <property type="entry name" value="Helicase_C"/>
    <property type="match status" value="1"/>
</dbReference>
<evidence type="ECO:0000256" key="9">
    <source>
        <dbReference type="ARBA" id="ARBA00047984"/>
    </source>
</evidence>
<dbReference type="Gene3D" id="2.60.40.150">
    <property type="entry name" value="C2 domain"/>
    <property type="match status" value="2"/>
</dbReference>
<sequence length="2265" mass="254191">MADQNANLKGYSYQEMSSKVERADRSLLFSRSHEPTGEVESLRGRTDVGRMGDRLAAGQKHARPSELLQQSKKKAKKKPTQQGDRTTRRTVESIAAGGQSILDMDNLTGYQPTTQAARAAYETILTTVSSKALLGNQASSILRDAAEEVILILKDGGLRDPERHDQISRLLTGKGAGASGAMSSEKYAEFVRLGKGLDDYDELTKQGGDGGGDGSRGDNGKGDRVDDEMGVAVVFDDSDEENDDMNRPEGASDIEEGVVVDASSDSESEDEDENDGSGNANESEDQRGRRTKRGDGSESDGDGDDEEKLIQGGDSGSKKKRRGQERILSVHEIDAHFLQRQLSRHIDDAAESARLAKEVLDALNINNKTDVRECENKLLMLLQFDMFDTIKLLLRNRVKVWACVAMKSAKTEDERTSIEKALMEESTGEGKAVWNEMHSKSRAEDWSKERMRGLTDSFKGGEQPADTNDVSKALDSIKREDTKSSDKMDIDSDSKVKKEEAVELDLDQLVFREGAHTMSNKQCDLPDSSWRAMKKGYEEVHVPAVKAVIPKDEKLITISELPKWTHSAFPGMEKLNRIQSKMYDVALRSSENILLCAPTGAGKTNVACLTMLNILGQFKKQKASDDDDDEKESFDLSSFKIVYVAPMKALVQEVVTNFSQRLAGYGVVVKELSGDSSLTRQQIAETQVLVTTPEKWDIVTRQGEGRAYTQLIKLVIIDEIHLLHDDRGPVLESIVSRVVRQVETTAEPIRLVGLSATLPNYADVATFLRVKPEKGLFFFDHSYRPVPLQMQYIGITERNAFKRFQLQNEICYEKAMVQRENGNQILIFVHSRADTAKTAKALRDIAMERDELSHFVRDNSGTSEILREEAEEAKNADLKDVLRYGFAIHHAGMHKDDREAVEALFASRHIGVLCTTATLAWGVNLPAHAVIIKGTQVYNPEKGRWAELSPLDVLQMLGRAGRPQYDTEGEGIILTQHSELQYYLSLTNLQLPVESQLIKTLSDHLNAEVVLGTIQNLEEAAEWLSYTFLYIRMLRNPKLYGIVNGVAEIKDDPTLKQRRLDLAHTAATILEKNQLVRYDRRSGAIQATPLGRVASQFYISHASMAVYSRHMRPNMTDIELLRLFSLSGEFSHVTVRSEEKMELVKLAGRVPIPVKESPSEPSAKINILLQAYISRLKLDGFALVADMAFIQQSAARIMRCLFEIALRRKWASLAKLALAFSNMVSHRIWRSQTPLRQFRNVPEVVARKIERKSDIEWSRYSDLTSSDLGELVGVPKMGRILHKLVHQFPKVDISAAQIQPITRSLLRIDLTLTPGFNFDVNIHGFVQLFHVLVEDVNNENILHHEYFSLKSSASEDDHTLVFSVPILEPLSPAYFVRVLSDSWLHSESVLPISFDKMILPAKFPAPTELLDLQPLLPSAIGEPALSKFFQYDEFNPIQTQTFHELFKTDRNCFVCSPSGSGKTACAEFAIMRLLTTTSDGKCVYVAPTDDIADPIYRNWKKRFGALIGSSMVVRLTGEVIPDLKLLNSGRIVVSTVNVWDALTRRWRQRKAIKAVSLVIFDELHFLGGNIGPTLEVVISRMRYISSQRKEDAEAMRIIGLAASLSNAQDVGEWIGVPRKSLFNFSPKVRPSPLEIYFQSFDQNNFSARLMAMAKPVYNSIVKHRDGKSVIVYVSSRRQAQLTAIDLMTYNESRNGTPFFDPGAHQELKAIASTIKEPTLQQVLEAGIGFVHGGMPNSDWASTVNLFNGGKIKVLVCPAELCWQVSSIAHLVVIMGTETYDGRERRHIDYKIADMLHMMGRHATGSIGKCVIMCHQPKKDTLKKLLYEPLPIESHLDSYLHDHIISECVTKTIETMQDAVDYLTWTFLYRRLPKNPTYYGLQGISNVHISEFLSEMIETVMGDLEESKCIKINDDGEISPLNLGMIAAYYYIQYKTIDIIASSVTPKTKIRGVLEILSAAWEFADLPLRFREEKTIKMLARTQPHDLPDVPYDAHTKTLVLLQCHFSRKPVPADLRIDQKKILTEAPKLVQAIVDVISSNGWLKPALAAMELSQMIIQGLWSKDNVLKQIPYFTDDIIERCMKYQGEEPIESVFDILTLEDDIRNDLLRLPDDKMADVAVFCNNYPNIEVSFEVEDEDDVTTGDPVQIVVQLERDIEEEEMTEEELAELGKVSAPLYPHEKKEGWWVVVGDISSNTLHALKRINLVRKQKVVLEFLAPEEAGDYNLTLFCMSDSYLGCDQEYTVNISVAQGDDSDDDSDDDSSENE</sequence>
<dbReference type="InterPro" id="IPR041094">
    <property type="entry name" value="Brr2_helicase_PWI"/>
</dbReference>
<evidence type="ECO:0000313" key="13">
    <source>
        <dbReference type="EMBL" id="VEU37035.1"/>
    </source>
</evidence>
<dbReference type="PIRSF" id="PIRSF039073">
    <property type="entry name" value="BRR2"/>
    <property type="match status" value="1"/>
</dbReference>
<dbReference type="InterPro" id="IPR011545">
    <property type="entry name" value="DEAD/DEAH_box_helicase_dom"/>
</dbReference>
<dbReference type="FunFam" id="1.10.150.20:FF:000004">
    <property type="entry name" value="U5 small nuclear ribonucleoprotein helicase"/>
    <property type="match status" value="1"/>
</dbReference>
<evidence type="ECO:0000256" key="2">
    <source>
        <dbReference type="ARBA" id="ARBA00012552"/>
    </source>
</evidence>
<dbReference type="FunFam" id="1.10.3380.10:FF:000002">
    <property type="entry name" value="Activating signal cointegrator 1 complex subunit 3"/>
    <property type="match status" value="1"/>
</dbReference>
<keyword evidence="14" id="KW-1185">Reference proteome</keyword>
<dbReference type="EC" id="3.6.4.13" evidence="2"/>
<proteinExistence type="predicted"/>
<evidence type="ECO:0000259" key="11">
    <source>
        <dbReference type="PROSITE" id="PS51192"/>
    </source>
</evidence>
<dbReference type="InterPro" id="IPR027417">
    <property type="entry name" value="P-loop_NTPase"/>
</dbReference>
<protein>
    <recommendedName>
        <fullName evidence="2">RNA helicase</fullName>
        <ecNumber evidence="2">3.6.4.13</ecNumber>
    </recommendedName>
</protein>
<dbReference type="SMART" id="SM00487">
    <property type="entry name" value="DEXDc"/>
    <property type="match status" value="2"/>
</dbReference>
<dbReference type="GO" id="GO:0003676">
    <property type="term" value="F:nucleic acid binding"/>
    <property type="evidence" value="ECO:0007669"/>
    <property type="project" value="InterPro"/>
</dbReference>
<dbReference type="CDD" id="cd18795">
    <property type="entry name" value="SF2_C_Ski2"/>
    <property type="match status" value="1"/>
</dbReference>
<dbReference type="CDD" id="cd18021">
    <property type="entry name" value="DEXHc_Brr2_2"/>
    <property type="match status" value="1"/>
</dbReference>
<evidence type="ECO:0000256" key="1">
    <source>
        <dbReference type="ARBA" id="ARBA00004123"/>
    </source>
</evidence>
<feature type="compositionally biased region" description="Basic and acidic residues" evidence="10">
    <location>
        <begin position="475"/>
        <end position="494"/>
    </location>
</feature>
<dbReference type="InterPro" id="IPR035892">
    <property type="entry name" value="C2_domain_sf"/>
</dbReference>
<evidence type="ECO:0000256" key="10">
    <source>
        <dbReference type="SAM" id="MobiDB-lite"/>
    </source>
</evidence>
<dbReference type="InterPro" id="IPR014756">
    <property type="entry name" value="Ig_E-set"/>
</dbReference>
<dbReference type="PROSITE" id="PS51194">
    <property type="entry name" value="HELICASE_CTER"/>
    <property type="match status" value="1"/>
</dbReference>
<dbReference type="GO" id="GO:0000393">
    <property type="term" value="P:spliceosomal conformational changes to generate catalytic conformation"/>
    <property type="evidence" value="ECO:0007669"/>
    <property type="project" value="UniProtKB-ARBA"/>
</dbReference>
<keyword evidence="4" id="KW-0547">Nucleotide-binding</keyword>
<keyword evidence="6" id="KW-0347">Helicase</keyword>
<dbReference type="InterPro" id="IPR057842">
    <property type="entry name" value="WH_MER3"/>
</dbReference>
<organism evidence="13 14">
    <name type="scientific">Pseudo-nitzschia multistriata</name>
    <dbReference type="NCBI Taxonomy" id="183589"/>
    <lineage>
        <taxon>Eukaryota</taxon>
        <taxon>Sar</taxon>
        <taxon>Stramenopiles</taxon>
        <taxon>Ochrophyta</taxon>
        <taxon>Bacillariophyta</taxon>
        <taxon>Bacillariophyceae</taxon>
        <taxon>Bacillariophycidae</taxon>
        <taxon>Bacillariales</taxon>
        <taxon>Bacillariaceae</taxon>
        <taxon>Pseudo-nitzschia</taxon>
    </lineage>
</organism>
<dbReference type="InterPro" id="IPR004179">
    <property type="entry name" value="Sec63-dom"/>
</dbReference>
<dbReference type="FunFam" id="3.40.50.300:FF:000062">
    <property type="entry name" value="U5 small nuclear ribonucleoprotein helicase"/>
    <property type="match status" value="1"/>
</dbReference>
<comment type="subcellular location">
    <subcellularLocation>
        <location evidence="1">Nucleus</location>
    </subcellularLocation>
</comment>
<dbReference type="FunFam" id="1.10.10.10:FF:000012">
    <property type="entry name" value="U5 small nuclear ribonucleoprotein helicase"/>
    <property type="match status" value="1"/>
</dbReference>
<dbReference type="PROSITE" id="PS51192">
    <property type="entry name" value="HELICASE_ATP_BIND_1"/>
    <property type="match status" value="2"/>
</dbReference>
<dbReference type="InterPro" id="IPR036388">
    <property type="entry name" value="WH-like_DNA-bd_sf"/>
</dbReference>
<evidence type="ECO:0000256" key="4">
    <source>
        <dbReference type="ARBA" id="ARBA00022741"/>
    </source>
</evidence>
<dbReference type="InterPro" id="IPR036390">
    <property type="entry name" value="WH_DNA-bd_sf"/>
</dbReference>
<evidence type="ECO:0000256" key="5">
    <source>
        <dbReference type="ARBA" id="ARBA00022801"/>
    </source>
</evidence>
<dbReference type="Proteomes" id="UP000291116">
    <property type="component" value="Unassembled WGS sequence"/>
</dbReference>
<name>A0A448Z4X3_9STRA</name>
<dbReference type="Gene3D" id="1.10.10.10">
    <property type="entry name" value="Winged helix-like DNA-binding domain superfamily/Winged helix DNA-binding domain"/>
    <property type="match status" value="2"/>
</dbReference>
<evidence type="ECO:0000259" key="12">
    <source>
        <dbReference type="PROSITE" id="PS51194"/>
    </source>
</evidence>
<keyword evidence="3" id="KW-0677">Repeat</keyword>
<dbReference type="GO" id="GO:0005682">
    <property type="term" value="C:U5 snRNP"/>
    <property type="evidence" value="ECO:0007669"/>
    <property type="project" value="UniProtKB-ARBA"/>
</dbReference>
<feature type="domain" description="Helicase ATP-binding" evidence="11">
    <location>
        <begin position="1443"/>
        <end position="1622"/>
    </location>
</feature>
<dbReference type="PANTHER" id="PTHR47961">
    <property type="entry name" value="DNA POLYMERASE THETA, PUTATIVE (AFU_ORTHOLOGUE AFUA_1G05260)-RELATED"/>
    <property type="match status" value="1"/>
</dbReference>
<feature type="compositionally biased region" description="Acidic residues" evidence="10">
    <location>
        <begin position="297"/>
        <end position="307"/>
    </location>
</feature>
<reference evidence="13 14" key="1">
    <citation type="submission" date="2019-01" db="EMBL/GenBank/DDBJ databases">
        <authorList>
            <person name="Ferrante I. M."/>
        </authorList>
    </citation>
    <scope>NUCLEOTIDE SEQUENCE [LARGE SCALE GENOMIC DNA]</scope>
    <source>
        <strain evidence="13 14">B856</strain>
    </source>
</reference>
<comment type="catalytic activity">
    <reaction evidence="9">
        <text>ATP + H2O = ADP + phosphate + H(+)</text>
        <dbReference type="Rhea" id="RHEA:13065"/>
        <dbReference type="ChEBI" id="CHEBI:15377"/>
        <dbReference type="ChEBI" id="CHEBI:15378"/>
        <dbReference type="ChEBI" id="CHEBI:30616"/>
        <dbReference type="ChEBI" id="CHEBI:43474"/>
        <dbReference type="ChEBI" id="CHEBI:456216"/>
        <dbReference type="EC" id="3.6.4.13"/>
    </reaction>
</comment>
<dbReference type="Gene3D" id="1.10.3380.10">
    <property type="entry name" value="Sec63 N-terminal domain-like domain"/>
    <property type="match status" value="2"/>
</dbReference>
<dbReference type="GO" id="GO:0016787">
    <property type="term" value="F:hydrolase activity"/>
    <property type="evidence" value="ECO:0007669"/>
    <property type="project" value="UniProtKB-KW"/>
</dbReference>
<dbReference type="InterPro" id="IPR001650">
    <property type="entry name" value="Helicase_C-like"/>
</dbReference>
<dbReference type="FunFam" id="3.40.50.300:FF:000254">
    <property type="entry name" value="U5 small nuclear ribonucleoprotein helicase"/>
    <property type="match status" value="1"/>
</dbReference>
<dbReference type="Pfam" id="PF18149">
    <property type="entry name" value="Helicase_PWI"/>
    <property type="match status" value="1"/>
</dbReference>
<dbReference type="Gene3D" id="1.10.150.20">
    <property type="entry name" value="5' to 3' exonuclease, C-terminal subdomain"/>
    <property type="match status" value="2"/>
</dbReference>
<dbReference type="SUPFAM" id="SSF52540">
    <property type="entry name" value="P-loop containing nucleoside triphosphate hydrolases"/>
    <property type="match status" value="4"/>
</dbReference>
<dbReference type="GO" id="GO:0003724">
    <property type="term" value="F:RNA helicase activity"/>
    <property type="evidence" value="ECO:0007669"/>
    <property type="project" value="UniProtKB-EC"/>
</dbReference>
<dbReference type="Gene3D" id="3.40.50.300">
    <property type="entry name" value="P-loop containing nucleotide triphosphate hydrolases"/>
    <property type="match status" value="4"/>
</dbReference>
<dbReference type="EMBL" id="CAACVS010000114">
    <property type="protein sequence ID" value="VEU37035.1"/>
    <property type="molecule type" value="Genomic_DNA"/>
</dbReference>
<dbReference type="SUPFAM" id="SSF158702">
    <property type="entry name" value="Sec63 N-terminal domain-like"/>
    <property type="match status" value="2"/>
</dbReference>
<dbReference type="SMART" id="SM00382">
    <property type="entry name" value="AAA"/>
    <property type="match status" value="2"/>
</dbReference>
<feature type="compositionally biased region" description="Basic and acidic residues" evidence="10">
    <location>
        <begin position="284"/>
        <end position="296"/>
    </location>
</feature>
<dbReference type="GO" id="GO:0000712">
    <property type="term" value="P:resolution of meiotic recombination intermediates"/>
    <property type="evidence" value="ECO:0007669"/>
    <property type="project" value="TreeGrafter"/>
</dbReference>
<keyword evidence="8" id="KW-0539">Nucleus</keyword>
<keyword evidence="7" id="KW-0067">ATP-binding</keyword>
<dbReference type="GO" id="GO:0003678">
    <property type="term" value="F:DNA helicase activity"/>
    <property type="evidence" value="ECO:0007669"/>
    <property type="project" value="TreeGrafter"/>
</dbReference>
<dbReference type="SUPFAM" id="SSF46785">
    <property type="entry name" value="Winged helix' DNA-binding domain"/>
    <property type="match status" value="2"/>
</dbReference>
<dbReference type="SMART" id="SM00490">
    <property type="entry name" value="HELICc"/>
    <property type="match status" value="2"/>
</dbReference>
<dbReference type="FunFam" id="1.10.10.10:FF:000024">
    <property type="entry name" value="U5 small nuclear ribonucleoprotein helicase"/>
    <property type="match status" value="1"/>
</dbReference>
<dbReference type="SMART" id="SM00973">
    <property type="entry name" value="Sec63"/>
    <property type="match status" value="2"/>
</dbReference>
<dbReference type="Pfam" id="PF23445">
    <property type="entry name" value="WHD_SNRNP200"/>
    <property type="match status" value="2"/>
</dbReference>
<dbReference type="Pfam" id="PF02889">
    <property type="entry name" value="Sec63"/>
    <property type="match status" value="2"/>
</dbReference>
<evidence type="ECO:0000256" key="7">
    <source>
        <dbReference type="ARBA" id="ARBA00022840"/>
    </source>
</evidence>
<feature type="region of interest" description="Disordered" evidence="10">
    <location>
        <begin position="201"/>
        <end position="324"/>
    </location>
</feature>
<feature type="region of interest" description="Disordered" evidence="10">
    <location>
        <begin position="24"/>
        <end position="89"/>
    </location>
</feature>
<dbReference type="OrthoDB" id="5575at2759"/>
<feature type="compositionally biased region" description="Basic and acidic residues" evidence="10">
    <location>
        <begin position="215"/>
        <end position="224"/>
    </location>
</feature>
<feature type="compositionally biased region" description="Acidic residues" evidence="10">
    <location>
        <begin position="252"/>
        <end position="275"/>
    </location>
</feature>
<feature type="region of interest" description="Disordered" evidence="10">
    <location>
        <begin position="455"/>
        <end position="494"/>
    </location>
</feature>
<feature type="compositionally biased region" description="Basic and acidic residues" evidence="10">
    <location>
        <begin position="24"/>
        <end position="53"/>
    </location>
</feature>
<feature type="domain" description="Helicase C-terminal" evidence="12">
    <location>
        <begin position="805"/>
        <end position="1025"/>
    </location>
</feature>
<feature type="domain" description="Helicase ATP-binding" evidence="11">
    <location>
        <begin position="584"/>
        <end position="776"/>
    </location>
</feature>
<accession>A0A448Z4X3</accession>
<dbReference type="InterPro" id="IPR050474">
    <property type="entry name" value="Hel308_SKI2-like"/>
</dbReference>
<dbReference type="SUPFAM" id="SSF81296">
    <property type="entry name" value="E set domains"/>
    <property type="match status" value="1"/>
</dbReference>
<evidence type="ECO:0000256" key="8">
    <source>
        <dbReference type="ARBA" id="ARBA00023242"/>
    </source>
</evidence>
<dbReference type="FunFam" id="2.60.40.150:FF:000133">
    <property type="entry name" value="Pre-mRNA splicing helicase, putative"/>
    <property type="match status" value="1"/>
</dbReference>
<evidence type="ECO:0000256" key="3">
    <source>
        <dbReference type="ARBA" id="ARBA00022737"/>
    </source>
</evidence>
<dbReference type="Pfam" id="PF00270">
    <property type="entry name" value="DEAD"/>
    <property type="match status" value="2"/>
</dbReference>
<dbReference type="FunFam" id="3.40.50.300:FF:000102">
    <property type="entry name" value="RNA helicase, activating signal cointegrator 1"/>
    <property type="match status" value="1"/>
</dbReference>
<dbReference type="InterPro" id="IPR014001">
    <property type="entry name" value="Helicase_ATP-bd"/>
</dbReference>
<dbReference type="InterPro" id="IPR003593">
    <property type="entry name" value="AAA+_ATPase"/>
</dbReference>
<evidence type="ECO:0000256" key="6">
    <source>
        <dbReference type="ARBA" id="ARBA00022806"/>
    </source>
</evidence>
<evidence type="ECO:0000313" key="14">
    <source>
        <dbReference type="Proteomes" id="UP000291116"/>
    </source>
</evidence>
<dbReference type="PANTHER" id="PTHR47961:SF4">
    <property type="entry name" value="ACTIVATING SIGNAL COINTEGRATOR 1 COMPLEX SUBUNIT 3"/>
    <property type="match status" value="1"/>
</dbReference>
<keyword evidence="5" id="KW-0378">Hydrolase</keyword>